<dbReference type="GO" id="GO:0046872">
    <property type="term" value="F:metal ion binding"/>
    <property type="evidence" value="ECO:0007669"/>
    <property type="project" value="UniProtKB-KW"/>
</dbReference>
<dbReference type="AlphaFoldDB" id="A0A2J8AJZ6"/>
<evidence type="ECO:0000313" key="9">
    <source>
        <dbReference type="EMBL" id="PNH12823.1"/>
    </source>
</evidence>
<dbReference type="InterPro" id="IPR036465">
    <property type="entry name" value="vWFA_dom_sf"/>
</dbReference>
<feature type="compositionally biased region" description="Basic residues" evidence="7">
    <location>
        <begin position="496"/>
        <end position="509"/>
    </location>
</feature>
<keyword evidence="10" id="KW-1185">Reference proteome</keyword>
<protein>
    <submittedName>
        <fullName evidence="9">SS-A/Ro ribonucleoprotein</fullName>
    </submittedName>
</protein>
<evidence type="ECO:0000256" key="2">
    <source>
        <dbReference type="ARBA" id="ARBA00007814"/>
    </source>
</evidence>
<dbReference type="PANTHER" id="PTHR14202:SF0">
    <property type="entry name" value="RNA-BINDING PROTEIN RO60"/>
    <property type="match status" value="1"/>
</dbReference>
<comment type="caution">
    <text evidence="9">The sequence shown here is derived from an EMBL/GenBank/DDBJ whole genome shotgun (WGS) entry which is preliminary data.</text>
</comment>
<accession>A0A2J8AJZ6</accession>
<reference evidence="9 10" key="1">
    <citation type="journal article" date="2017" name="Mol. Biol. Evol.">
        <title>The 4-celled Tetrabaena socialis nuclear genome reveals the essential components for genetic control of cell number at the origin of multicellularity in the volvocine lineage.</title>
        <authorList>
            <person name="Featherston J."/>
            <person name="Arakaki Y."/>
            <person name="Hanschen E.R."/>
            <person name="Ferris P.J."/>
            <person name="Michod R.E."/>
            <person name="Olson B.J.S.C."/>
            <person name="Nozaki H."/>
            <person name="Durand P.M."/>
        </authorList>
    </citation>
    <scope>NUCLEOTIDE SEQUENCE [LARGE SCALE GENOMIC DNA]</scope>
    <source>
        <strain evidence="9 10">NIES-571</strain>
    </source>
</reference>
<feature type="region of interest" description="Disordered" evidence="7">
    <location>
        <begin position="358"/>
        <end position="390"/>
    </location>
</feature>
<feature type="compositionally biased region" description="Low complexity" evidence="7">
    <location>
        <begin position="510"/>
        <end position="532"/>
    </location>
</feature>
<evidence type="ECO:0000256" key="5">
    <source>
        <dbReference type="ARBA" id="ARBA00022884"/>
    </source>
</evidence>
<keyword evidence="5" id="KW-0694">RNA-binding</keyword>
<dbReference type="PANTHER" id="PTHR14202">
    <property type="entry name" value="60 KDA RIBONUCLEOPROTEIN SSA/RO"/>
    <property type="match status" value="1"/>
</dbReference>
<evidence type="ECO:0000256" key="4">
    <source>
        <dbReference type="ARBA" id="ARBA00022723"/>
    </source>
</evidence>
<proteinExistence type="inferred from homology"/>
<feature type="region of interest" description="Disordered" evidence="7">
    <location>
        <begin position="410"/>
        <end position="456"/>
    </location>
</feature>
<dbReference type="InterPro" id="IPR008858">
    <property type="entry name" value="TROVE_dom"/>
</dbReference>
<keyword evidence="6 9" id="KW-0687">Ribonucleoprotein</keyword>
<comment type="similarity">
    <text evidence="2">Belongs to the Ro 60 kDa family.</text>
</comment>
<dbReference type="InterPro" id="IPR056800">
    <property type="entry name" value="vWA_Ro60"/>
</dbReference>
<feature type="region of interest" description="Disordered" evidence="7">
    <location>
        <begin position="488"/>
        <end position="592"/>
    </location>
</feature>
<keyword evidence="4" id="KW-0479">Metal-binding</keyword>
<evidence type="ECO:0000256" key="7">
    <source>
        <dbReference type="SAM" id="MobiDB-lite"/>
    </source>
</evidence>
<dbReference type="EMBL" id="PGGS01000003">
    <property type="protein sequence ID" value="PNH12823.1"/>
    <property type="molecule type" value="Genomic_DNA"/>
</dbReference>
<evidence type="ECO:0000313" key="10">
    <source>
        <dbReference type="Proteomes" id="UP000236333"/>
    </source>
</evidence>
<feature type="compositionally biased region" description="Low complexity" evidence="7">
    <location>
        <begin position="446"/>
        <end position="456"/>
    </location>
</feature>
<gene>
    <name evidence="9" type="ORF">TSOC_000226</name>
</gene>
<feature type="compositionally biased region" description="Basic and acidic residues" evidence="7">
    <location>
        <begin position="427"/>
        <end position="439"/>
    </location>
</feature>
<feature type="compositionally biased region" description="Low complexity" evidence="7">
    <location>
        <begin position="373"/>
        <end position="390"/>
    </location>
</feature>
<comment type="subcellular location">
    <subcellularLocation>
        <location evidence="1">Cytoplasm</location>
    </subcellularLocation>
</comment>
<dbReference type="GO" id="GO:1990904">
    <property type="term" value="C:ribonucleoprotein complex"/>
    <property type="evidence" value="ECO:0007669"/>
    <property type="project" value="UniProtKB-KW"/>
</dbReference>
<dbReference type="PROSITE" id="PS50988">
    <property type="entry name" value="TROVE"/>
    <property type="match status" value="1"/>
</dbReference>
<dbReference type="GO" id="GO:0005737">
    <property type="term" value="C:cytoplasm"/>
    <property type="evidence" value="ECO:0007669"/>
    <property type="project" value="UniProtKB-SubCell"/>
</dbReference>
<dbReference type="SUPFAM" id="SSF53300">
    <property type="entry name" value="vWA-like"/>
    <property type="match status" value="1"/>
</dbReference>
<organism evidence="9 10">
    <name type="scientific">Tetrabaena socialis</name>
    <dbReference type="NCBI Taxonomy" id="47790"/>
    <lineage>
        <taxon>Eukaryota</taxon>
        <taxon>Viridiplantae</taxon>
        <taxon>Chlorophyta</taxon>
        <taxon>core chlorophytes</taxon>
        <taxon>Chlorophyceae</taxon>
        <taxon>CS clade</taxon>
        <taxon>Chlamydomonadales</taxon>
        <taxon>Tetrabaenaceae</taxon>
        <taxon>Tetrabaena</taxon>
    </lineage>
</organism>
<evidence type="ECO:0000256" key="6">
    <source>
        <dbReference type="ARBA" id="ARBA00023274"/>
    </source>
</evidence>
<dbReference type="SUPFAM" id="SSF140864">
    <property type="entry name" value="TROVE domain-like"/>
    <property type="match status" value="3"/>
</dbReference>
<dbReference type="Gene3D" id="3.40.50.410">
    <property type="entry name" value="von Willebrand factor, type A domain"/>
    <property type="match status" value="2"/>
</dbReference>
<feature type="region of interest" description="Disordered" evidence="7">
    <location>
        <begin position="1"/>
        <end position="33"/>
    </location>
</feature>
<evidence type="ECO:0000256" key="3">
    <source>
        <dbReference type="ARBA" id="ARBA00022490"/>
    </source>
</evidence>
<dbReference type="Proteomes" id="UP000236333">
    <property type="component" value="Unassembled WGS sequence"/>
</dbReference>
<name>A0A2J8AJZ6_9CHLO</name>
<dbReference type="Pfam" id="PF05731">
    <property type="entry name" value="TROVE"/>
    <property type="match status" value="2"/>
</dbReference>
<dbReference type="InterPro" id="IPR040322">
    <property type="entry name" value="TROVE2"/>
</dbReference>
<feature type="compositionally biased region" description="Basic residues" evidence="7">
    <location>
        <begin position="552"/>
        <end position="563"/>
    </location>
</feature>
<feature type="compositionally biased region" description="Pro residues" evidence="7">
    <location>
        <begin position="575"/>
        <end position="587"/>
    </location>
</feature>
<dbReference type="InterPro" id="IPR037214">
    <property type="entry name" value="TROVE_dom_sf"/>
</dbReference>
<feature type="compositionally biased region" description="Low complexity" evidence="7">
    <location>
        <begin position="564"/>
        <end position="574"/>
    </location>
</feature>
<keyword evidence="3" id="KW-0963">Cytoplasm</keyword>
<sequence length="811" mass="83686">MHRADVKLRLNSALPDVRSPPSPPGMEEGKTLNNAGGVTIKIDDLSRLRRFMVLGSETNNYYVSRQDTEVQTADCVMRLLAEGQGARVVAEVVKISQEGRAPKQATGIAVLARCARLGDAATRAAALAALPAVCRTASTLFEFVQRCKELGASAASARRLQEAIAKVDGLAAVLFAAEACAKAEADGENEAAGKASWGRAMRRAVGLWYLDRSPAAVAYQATKYSRRNGWSHADLLRLAHPNPAAHATKRQQLATATAAAAAGAGAGADARASAAAGRGGDPGGKRAVLPPLVAAAAGGGEEEEEQGALEAAMADAAAAELAAGGGSGDRAETAAAAAEAQRVSDMRAVFSFLVNGVLPGQAPRGRRGRKAKAAPPATAPGRNADKPAAADATAAATAAAGTAAADAAGSAASDPAATDTEAAGEAGHIRPEVPEGDRRPAKRQRSSAGSAGTATADANAATVVAARPPALSPVLQYLRDAQRLRTEIRAPPPLVKKPKRVTRKNRRPAHAGATAATIDAALALLESPPSSESESESESESSESEVDERLSRGRLRQRRRRWQRSLSPRPMARAPSPPPSPVPPPPDSAAVAAHAAATAAALEEALALVRRHRFGHEHVGDKRLLHGPELWAAFLEGGMPMTALIRNLVRMTRMGIMARPDCLQRVTARLTDAAALAAARVHPMSLLAALAAYRKGGDGSKAGGAVQGAPGEVTLEPVWEPVEAVAAALEAGFYAAFRGLVPSGKRFLVAMDVSKSMDCAIGMQLTARVAAAALAMCLVRSEPWVQTMAFSHRLVPMSLTVSGLASRVGAG</sequence>
<feature type="domain" description="TROVE" evidence="8">
    <location>
        <begin position="31"/>
        <end position="745"/>
    </location>
</feature>
<evidence type="ECO:0000259" key="8">
    <source>
        <dbReference type="PROSITE" id="PS50988"/>
    </source>
</evidence>
<evidence type="ECO:0000256" key="1">
    <source>
        <dbReference type="ARBA" id="ARBA00004496"/>
    </source>
</evidence>
<feature type="compositionally biased region" description="Low complexity" evidence="7">
    <location>
        <begin position="410"/>
        <end position="426"/>
    </location>
</feature>
<dbReference type="OrthoDB" id="6098064at2759"/>
<dbReference type="GO" id="GO:0003723">
    <property type="term" value="F:RNA binding"/>
    <property type="evidence" value="ECO:0007669"/>
    <property type="project" value="UniProtKB-KW"/>
</dbReference>
<feature type="compositionally biased region" description="Acidic residues" evidence="7">
    <location>
        <begin position="533"/>
        <end position="546"/>
    </location>
</feature>
<dbReference type="Pfam" id="PF25045">
    <property type="entry name" value="vWA_Ro60"/>
    <property type="match status" value="1"/>
</dbReference>